<keyword evidence="3 7" id="KW-0479">Metal-binding</keyword>
<keyword evidence="9" id="KW-1185">Reference proteome</keyword>
<dbReference type="GO" id="GO:0004521">
    <property type="term" value="F:RNA endonuclease activity"/>
    <property type="evidence" value="ECO:0007669"/>
    <property type="project" value="UniProtKB-UniRule"/>
</dbReference>
<accession>A0A975GRN1</accession>
<evidence type="ECO:0000256" key="6">
    <source>
        <dbReference type="ARBA" id="ARBA00022833"/>
    </source>
</evidence>
<dbReference type="PANTHER" id="PTHR46986:SF1">
    <property type="entry name" value="ENDORIBONUCLEASE YBEY, CHLOROPLASTIC"/>
    <property type="match status" value="1"/>
</dbReference>
<keyword evidence="5 7" id="KW-0378">Hydrolase</keyword>
<feature type="binding site" evidence="7">
    <location>
        <position position="102"/>
    </location>
    <ligand>
        <name>Zn(2+)</name>
        <dbReference type="ChEBI" id="CHEBI:29105"/>
        <note>catalytic</note>
    </ligand>
</feature>
<feature type="binding site" evidence="7">
    <location>
        <position position="92"/>
    </location>
    <ligand>
        <name>Zn(2+)</name>
        <dbReference type="ChEBI" id="CHEBI:29105"/>
        <note>catalytic</note>
    </ligand>
</feature>
<dbReference type="GO" id="GO:0006364">
    <property type="term" value="P:rRNA processing"/>
    <property type="evidence" value="ECO:0007669"/>
    <property type="project" value="UniProtKB-UniRule"/>
</dbReference>
<name>A0A975GRN1_9BACT</name>
<comment type="similarity">
    <text evidence="1 7">Belongs to the endoribonuclease YbeY family.</text>
</comment>
<keyword evidence="4 7" id="KW-0255">Endonuclease</keyword>
<protein>
    <recommendedName>
        <fullName evidence="7">Endoribonuclease YbeY</fullName>
        <ecNumber evidence="7">3.1.-.-</ecNumber>
    </recommendedName>
</protein>
<dbReference type="PANTHER" id="PTHR46986">
    <property type="entry name" value="ENDORIBONUCLEASE YBEY, CHLOROPLASTIC"/>
    <property type="match status" value="1"/>
</dbReference>
<keyword evidence="2 7" id="KW-0540">Nuclease</keyword>
<dbReference type="Proteomes" id="UP000663722">
    <property type="component" value="Chromosome"/>
</dbReference>
<keyword evidence="7" id="KW-0963">Cytoplasm</keyword>
<keyword evidence="7" id="KW-0698">rRNA processing</keyword>
<dbReference type="KEGG" id="dmm:dnm_072900"/>
<comment type="subcellular location">
    <subcellularLocation>
        <location evidence="7">Cytoplasm</location>
    </subcellularLocation>
</comment>
<dbReference type="InterPro" id="IPR023091">
    <property type="entry name" value="MetalPrtase_cat_dom_sf_prd"/>
</dbReference>
<keyword evidence="7" id="KW-0690">Ribosome biogenesis</keyword>
<dbReference type="Gene3D" id="3.40.390.30">
    <property type="entry name" value="Metalloproteases ('zincins'), catalytic domain"/>
    <property type="match status" value="1"/>
</dbReference>
<comment type="function">
    <text evidence="7">Single strand-specific metallo-endoribonuclease involved in late-stage 70S ribosome quality control and in maturation of the 3' terminus of the 16S rRNA.</text>
</comment>
<evidence type="ECO:0000256" key="4">
    <source>
        <dbReference type="ARBA" id="ARBA00022759"/>
    </source>
</evidence>
<sequence>MACPDDELSILIVDDLRIAELNKEYLEREGPTNVIAFPMCDYFEAEDDIRKPERNIMPKLLGDVVISVDTARKEGEKAGITMEERFTQLLVHGILHLIGYDHEQTEAEALRMEMKTNELLKLIGGVPTDSLL</sequence>
<dbReference type="GO" id="GO:0008270">
    <property type="term" value="F:zinc ion binding"/>
    <property type="evidence" value="ECO:0007669"/>
    <property type="project" value="UniProtKB-UniRule"/>
</dbReference>
<feature type="binding site" evidence="7">
    <location>
        <position position="96"/>
    </location>
    <ligand>
        <name>Zn(2+)</name>
        <dbReference type="ChEBI" id="CHEBI:29105"/>
        <note>catalytic</note>
    </ligand>
</feature>
<evidence type="ECO:0000313" key="8">
    <source>
        <dbReference type="EMBL" id="QTA91226.1"/>
    </source>
</evidence>
<dbReference type="EMBL" id="CP061800">
    <property type="protein sequence ID" value="QTA91226.1"/>
    <property type="molecule type" value="Genomic_DNA"/>
</dbReference>
<dbReference type="InterPro" id="IPR020549">
    <property type="entry name" value="YbeY_CS"/>
</dbReference>
<reference evidence="8" key="1">
    <citation type="journal article" date="2021" name="Microb. Physiol.">
        <title>Proteogenomic Insights into the Physiology of Marine, Sulfate-Reducing, Filamentous Desulfonema limicola and Desulfonema magnum.</title>
        <authorList>
            <person name="Schnaars V."/>
            <person name="Wohlbrand L."/>
            <person name="Scheve S."/>
            <person name="Hinrichs C."/>
            <person name="Reinhardt R."/>
            <person name="Rabus R."/>
        </authorList>
    </citation>
    <scope>NUCLEOTIDE SEQUENCE</scope>
    <source>
        <strain evidence="8">4be13</strain>
    </source>
</reference>
<dbReference type="NCBIfam" id="TIGR00043">
    <property type="entry name" value="rRNA maturation RNase YbeY"/>
    <property type="match status" value="1"/>
</dbReference>
<dbReference type="SUPFAM" id="SSF55486">
    <property type="entry name" value="Metalloproteases ('zincins'), catalytic domain"/>
    <property type="match status" value="1"/>
</dbReference>
<dbReference type="EC" id="3.1.-.-" evidence="7"/>
<organism evidence="8 9">
    <name type="scientific">Desulfonema magnum</name>
    <dbReference type="NCBI Taxonomy" id="45655"/>
    <lineage>
        <taxon>Bacteria</taxon>
        <taxon>Pseudomonadati</taxon>
        <taxon>Thermodesulfobacteriota</taxon>
        <taxon>Desulfobacteria</taxon>
        <taxon>Desulfobacterales</taxon>
        <taxon>Desulfococcaceae</taxon>
        <taxon>Desulfonema</taxon>
    </lineage>
</organism>
<dbReference type="Pfam" id="PF02130">
    <property type="entry name" value="YbeY"/>
    <property type="match status" value="1"/>
</dbReference>
<evidence type="ECO:0000256" key="2">
    <source>
        <dbReference type="ARBA" id="ARBA00022722"/>
    </source>
</evidence>
<evidence type="ECO:0000256" key="5">
    <source>
        <dbReference type="ARBA" id="ARBA00022801"/>
    </source>
</evidence>
<dbReference type="GO" id="GO:0004222">
    <property type="term" value="F:metalloendopeptidase activity"/>
    <property type="evidence" value="ECO:0007669"/>
    <property type="project" value="InterPro"/>
</dbReference>
<dbReference type="GO" id="GO:0005737">
    <property type="term" value="C:cytoplasm"/>
    <property type="evidence" value="ECO:0007669"/>
    <property type="project" value="UniProtKB-SubCell"/>
</dbReference>
<evidence type="ECO:0000256" key="7">
    <source>
        <dbReference type="HAMAP-Rule" id="MF_00009"/>
    </source>
</evidence>
<keyword evidence="6 7" id="KW-0862">Zinc</keyword>
<comment type="cofactor">
    <cofactor evidence="7">
        <name>Zn(2+)</name>
        <dbReference type="ChEBI" id="CHEBI:29105"/>
    </cofactor>
    <text evidence="7">Binds 1 zinc ion.</text>
</comment>
<dbReference type="AlphaFoldDB" id="A0A975GRN1"/>
<evidence type="ECO:0000256" key="3">
    <source>
        <dbReference type="ARBA" id="ARBA00022723"/>
    </source>
</evidence>
<dbReference type="InterPro" id="IPR002036">
    <property type="entry name" value="YbeY"/>
</dbReference>
<dbReference type="PROSITE" id="PS01306">
    <property type="entry name" value="UPF0054"/>
    <property type="match status" value="1"/>
</dbReference>
<dbReference type="HAMAP" id="MF_00009">
    <property type="entry name" value="Endoribonucl_YbeY"/>
    <property type="match status" value="1"/>
</dbReference>
<evidence type="ECO:0000313" key="9">
    <source>
        <dbReference type="Proteomes" id="UP000663722"/>
    </source>
</evidence>
<evidence type="ECO:0000256" key="1">
    <source>
        <dbReference type="ARBA" id="ARBA00010875"/>
    </source>
</evidence>
<proteinExistence type="inferred from homology"/>
<gene>
    <name evidence="7 8" type="primary">ybeY</name>
    <name evidence="8" type="ORF">dnm_072900</name>
</gene>